<comment type="caution">
    <text evidence="5">The sequence shown here is derived from an EMBL/GenBank/DDBJ whole genome shotgun (WGS) entry which is preliminary data.</text>
</comment>
<dbReference type="SUPFAM" id="SSF57535">
    <property type="entry name" value="Complement control module/SCR domain"/>
    <property type="match status" value="1"/>
</dbReference>
<keyword evidence="2 3" id="KW-1015">Disulfide bond</keyword>
<dbReference type="Pfam" id="PF00084">
    <property type="entry name" value="Sushi"/>
    <property type="match status" value="1"/>
</dbReference>
<dbReference type="InterPro" id="IPR000436">
    <property type="entry name" value="Sushi_SCR_CCP_dom"/>
</dbReference>
<dbReference type="PROSITE" id="PS50923">
    <property type="entry name" value="SUSHI"/>
    <property type="match status" value="1"/>
</dbReference>
<keyword evidence="3" id="KW-0768">Sushi</keyword>
<evidence type="ECO:0000256" key="1">
    <source>
        <dbReference type="ARBA" id="ARBA00022737"/>
    </source>
</evidence>
<dbReference type="PANTHER" id="PTHR45656:SF2">
    <property type="entry name" value="SEIZURE 6-LIKE PROTEIN 2"/>
    <property type="match status" value="1"/>
</dbReference>
<dbReference type="InterPro" id="IPR035976">
    <property type="entry name" value="Sushi/SCR/CCP_sf"/>
</dbReference>
<feature type="disulfide bond" evidence="3">
    <location>
        <begin position="84"/>
        <end position="111"/>
    </location>
</feature>
<dbReference type="Gene3D" id="2.10.70.10">
    <property type="entry name" value="Complement Module, domain 1"/>
    <property type="match status" value="1"/>
</dbReference>
<dbReference type="EMBL" id="JAHRIO010070709">
    <property type="protein sequence ID" value="MEQ2181462.1"/>
    <property type="molecule type" value="Genomic_DNA"/>
</dbReference>
<sequence length="121" mass="13395">MSNLIGQYLGSKERFQVVSGGSEVTIQFQSNPDDSSFILSQGFLIHYREVEPNDTCSSLPQIEFGWISSSHSSPVRGSVLTYQCQPGYDISGSDIITCQWDLSWSSAPPTCVKGERINRII</sequence>
<proteinExistence type="predicted"/>
<evidence type="ECO:0000256" key="3">
    <source>
        <dbReference type="PROSITE-ProRule" id="PRU00302"/>
    </source>
</evidence>
<protein>
    <recommendedName>
        <fullName evidence="4">Sushi domain-containing protein</fullName>
    </recommendedName>
</protein>
<name>A0ABV0PDI0_9TELE</name>
<evidence type="ECO:0000256" key="2">
    <source>
        <dbReference type="ARBA" id="ARBA00023157"/>
    </source>
</evidence>
<dbReference type="Proteomes" id="UP001476798">
    <property type="component" value="Unassembled WGS sequence"/>
</dbReference>
<gene>
    <name evidence="5" type="ORF">GOODEAATRI_011884</name>
</gene>
<feature type="domain" description="Sushi" evidence="4">
    <location>
        <begin position="54"/>
        <end position="113"/>
    </location>
</feature>
<dbReference type="PANTHER" id="PTHR45656">
    <property type="entry name" value="PROTEIN CBR-CLEC-78"/>
    <property type="match status" value="1"/>
</dbReference>
<dbReference type="CDD" id="cd00033">
    <property type="entry name" value="CCP"/>
    <property type="match status" value="1"/>
</dbReference>
<evidence type="ECO:0000313" key="5">
    <source>
        <dbReference type="EMBL" id="MEQ2181462.1"/>
    </source>
</evidence>
<comment type="caution">
    <text evidence="3">Lacks conserved residue(s) required for the propagation of feature annotation.</text>
</comment>
<keyword evidence="6" id="KW-1185">Reference proteome</keyword>
<reference evidence="5 6" key="1">
    <citation type="submission" date="2021-06" db="EMBL/GenBank/DDBJ databases">
        <authorList>
            <person name="Palmer J.M."/>
        </authorList>
    </citation>
    <scope>NUCLEOTIDE SEQUENCE [LARGE SCALE GENOMIC DNA]</scope>
    <source>
        <strain evidence="5 6">GA_2019</strain>
        <tissue evidence="5">Muscle</tissue>
    </source>
</reference>
<evidence type="ECO:0000313" key="6">
    <source>
        <dbReference type="Proteomes" id="UP001476798"/>
    </source>
</evidence>
<dbReference type="SMART" id="SM00032">
    <property type="entry name" value="CCP"/>
    <property type="match status" value="1"/>
</dbReference>
<organism evidence="5 6">
    <name type="scientific">Goodea atripinnis</name>
    <dbReference type="NCBI Taxonomy" id="208336"/>
    <lineage>
        <taxon>Eukaryota</taxon>
        <taxon>Metazoa</taxon>
        <taxon>Chordata</taxon>
        <taxon>Craniata</taxon>
        <taxon>Vertebrata</taxon>
        <taxon>Euteleostomi</taxon>
        <taxon>Actinopterygii</taxon>
        <taxon>Neopterygii</taxon>
        <taxon>Teleostei</taxon>
        <taxon>Neoteleostei</taxon>
        <taxon>Acanthomorphata</taxon>
        <taxon>Ovalentaria</taxon>
        <taxon>Atherinomorphae</taxon>
        <taxon>Cyprinodontiformes</taxon>
        <taxon>Goodeidae</taxon>
        <taxon>Goodea</taxon>
    </lineage>
</organism>
<accession>A0ABV0PDI0</accession>
<evidence type="ECO:0000259" key="4">
    <source>
        <dbReference type="PROSITE" id="PS50923"/>
    </source>
</evidence>
<keyword evidence="1" id="KW-0677">Repeat</keyword>
<dbReference type="InterPro" id="IPR051277">
    <property type="entry name" value="SEZ6_CSMD_C4BPB_Regulators"/>
</dbReference>